<protein>
    <submittedName>
        <fullName evidence="2">Uncharacterized protein</fullName>
    </submittedName>
</protein>
<evidence type="ECO:0000313" key="2">
    <source>
        <dbReference type="EMBL" id="KAJ3484711.1"/>
    </source>
</evidence>
<reference evidence="2" key="1">
    <citation type="submission" date="2022-07" db="EMBL/GenBank/DDBJ databases">
        <title>Genome Sequence of Physisporinus lineatus.</title>
        <authorList>
            <person name="Buettner E."/>
        </authorList>
    </citation>
    <scope>NUCLEOTIDE SEQUENCE</scope>
    <source>
        <strain evidence="2">VT162</strain>
    </source>
</reference>
<organism evidence="2 3">
    <name type="scientific">Meripilus lineatus</name>
    <dbReference type="NCBI Taxonomy" id="2056292"/>
    <lineage>
        <taxon>Eukaryota</taxon>
        <taxon>Fungi</taxon>
        <taxon>Dikarya</taxon>
        <taxon>Basidiomycota</taxon>
        <taxon>Agaricomycotina</taxon>
        <taxon>Agaricomycetes</taxon>
        <taxon>Polyporales</taxon>
        <taxon>Meripilaceae</taxon>
        <taxon>Meripilus</taxon>
    </lineage>
</organism>
<feature type="coiled-coil region" evidence="1">
    <location>
        <begin position="196"/>
        <end position="311"/>
    </location>
</feature>
<gene>
    <name evidence="2" type="ORF">NLI96_g5447</name>
</gene>
<name>A0AAD5V7N0_9APHY</name>
<keyword evidence="1" id="KW-0175">Coiled coil</keyword>
<sequence>MSTMMSHGFLKQIRKPDSITAKSKPEIIYKTTTIPSPTLTHVQAPCRSLFMGEPILPVNQICRKKTRAKGSTQSFRKWLAKKFKARPSKKDELIIHLRERLSAFKVHCTVLDNRIHQLQRTDVSRSRRFREIQHELRVAKVQIKKLSAELAQALVSLANEQVAHSVLKDVTASEASRLLASSDLLRSEYLRTSSDLKRTEVELTRTRQDAVDLQLEVNSGLAALEGERSKVEELRAEQRKTEMERASLCVGLITAHNNLGLAQEELSSEKEDKERLQLSMNTVQEENLRLKEQLEEICAALNRSRAEAMRDQAALANAKLSDTSAQLVSTREELTVTKNDLDDLKGKLAIVETDVEASDAEILEWKVIYAEYNDRTGEGFKEKDAIILDLREQLARVAKENEGLKGSLNESNRKLEFTITCLQNHTADSATKDIAIEEGQQQLTATNQELEETKRKLSHTINGIRALNTTLGDTKKELRDTALALQGYKEETSRAIADLNSDVEELKAELLRAQDDLVASRDQAASLAAQLAQTRENAASECLEQEISLAEARAHLALSQDDLVFTKEKLDSLIVQLSEKDTALDKIESTLACQLSRNDILQDQLDQAVQQNALTVVQNTQLNCTVESLRSDLALASNNLESERSVRRALEQNMSSMIELMNIDISQIEKSKRVIEEQLAVKVIRCKELEKLGLQESSG</sequence>
<proteinExistence type="predicted"/>
<feature type="coiled-coil region" evidence="1">
    <location>
        <begin position="436"/>
        <end position="523"/>
    </location>
</feature>
<dbReference type="AlphaFoldDB" id="A0AAD5V7N0"/>
<dbReference type="Proteomes" id="UP001212997">
    <property type="component" value="Unassembled WGS sequence"/>
</dbReference>
<evidence type="ECO:0000313" key="3">
    <source>
        <dbReference type="Proteomes" id="UP001212997"/>
    </source>
</evidence>
<accession>A0AAD5V7N0</accession>
<evidence type="ECO:0000256" key="1">
    <source>
        <dbReference type="SAM" id="Coils"/>
    </source>
</evidence>
<comment type="caution">
    <text evidence="2">The sequence shown here is derived from an EMBL/GenBank/DDBJ whole genome shotgun (WGS) entry which is preliminary data.</text>
</comment>
<dbReference type="EMBL" id="JANAWD010000179">
    <property type="protein sequence ID" value="KAJ3484711.1"/>
    <property type="molecule type" value="Genomic_DNA"/>
</dbReference>
<keyword evidence="3" id="KW-1185">Reference proteome</keyword>